<evidence type="ECO:0000256" key="1">
    <source>
        <dbReference type="SAM" id="MobiDB-lite"/>
    </source>
</evidence>
<dbReference type="GeneID" id="36287449"/>
<dbReference type="EMBL" id="KV441394">
    <property type="protein sequence ID" value="OAF59319.1"/>
    <property type="molecule type" value="Genomic_DNA"/>
</dbReference>
<protein>
    <recommendedName>
        <fullName evidence="2">Sfi1 spindle body domain-containing protein</fullName>
    </recommendedName>
</protein>
<organism evidence="3">
    <name type="scientific">Pseudogymnoascus destructans</name>
    <dbReference type="NCBI Taxonomy" id="655981"/>
    <lineage>
        <taxon>Eukaryota</taxon>
        <taxon>Fungi</taxon>
        <taxon>Dikarya</taxon>
        <taxon>Ascomycota</taxon>
        <taxon>Pezizomycotina</taxon>
        <taxon>Leotiomycetes</taxon>
        <taxon>Thelebolales</taxon>
        <taxon>Thelebolaceae</taxon>
        <taxon>Pseudogymnoascus</taxon>
    </lineage>
</organism>
<dbReference type="Pfam" id="PF08457">
    <property type="entry name" value="Sfi1"/>
    <property type="match status" value="1"/>
</dbReference>
<feature type="region of interest" description="Disordered" evidence="1">
    <location>
        <begin position="987"/>
        <end position="1007"/>
    </location>
</feature>
<dbReference type="InterPro" id="IPR013665">
    <property type="entry name" value="Sfi1_dom"/>
</dbReference>
<gene>
    <name evidence="3" type="ORF">VC83_04377</name>
</gene>
<proteinExistence type="predicted"/>
<feature type="region of interest" description="Disordered" evidence="1">
    <location>
        <begin position="930"/>
        <end position="963"/>
    </location>
</feature>
<feature type="compositionally biased region" description="Polar residues" evidence="1">
    <location>
        <begin position="1024"/>
        <end position="1034"/>
    </location>
</feature>
<dbReference type="VEuPathDB" id="FungiDB:GMDG_03707"/>
<accession>A0A177AAZ3</accession>
<sequence>MSSKTSHSKLPKKPELYYTNEDVAILYDIVLHAEELLGSLPESERIPTNALFQAYYAILPTIGVNADHDNRYARVIFKVGGRRGEGSLYHKFEHVLSEMGIEIQFDQIEEEGRHTLHGLSEDSTFDMLPKIDFNLVDRPDGRLPKRRNSETSIWTVGSGKDDVVLRRLRSNSLQSLPHPGFIDNNSLESIWPPTTFPATTLPDPHKPFGRDDNAHRIGSWLTTEVNTNGLTIASQRTNSDQSSQERIISHRNTGNEDDTGSIPFDTDEQQPLPPIGHNVDHPQETHAFPIPVAASKIHTGAVIQNRRAFFLHNRNRCLLLDKLACWRQKATQVLAGNSNLEALARSRDRYVLLKQGLETWVTALREGRRVLETEHFFFHLERRAKRARDIFLLAKSFTHWATTASDEIQRTSVARRHILRTRLFKAWREITAVNELKVRRHIQKKFFNSWRRRQEVISSISDYSIAVFQGNVAKRVYWLWFWSFCEKKAPTLWADRAKRRRMVSWTTKLKTIREMSTVGQYYRQEKSKRLAWGIWAKRTRDFTNMNDASLLMQKRSSCVNALRYLRSANTLLPSSRHVKSRVKYGLFVKFFNIWRLRTAQERQARDLDRHKIKREAWTAWNDKIRCQCLQLRIGDRNLLQALYKWVLAERLILARRLSNQKMIGATFERMLQTSRISIGTVSASILTALQFREQNDKRSILRRWSSNLKVHRSLQQLAIQRNTYPIQTAMLKTWSRNMNELRQLHEWAIDANFYFAATKALKIWRDATEASRREKRRTAYASVRRQSKLKLASRVLYTWRCRSKSVTNMENLASEFHDSRINNHLVNTLARWQARKLEVSRLESIRLPTILRVRFIQWKSSSKEYYHLDVVASGFNEDHLYMASMKKWGRLALQFRAHQHLVSELHDKHVRRAVRKMVLHWRQQLLDYEGSGSASVPGTKPVTSLKRSEAYSDTGEDVGPGYVTQRSGGFLNSAPVRGYLKTPSKRTFMSRTANQPSTTPIGPISTPYERQFRAELSGRLFQSYSRISNDNPPNINEGFEDLTDR</sequence>
<reference evidence="3" key="1">
    <citation type="submission" date="2016-03" db="EMBL/GenBank/DDBJ databases">
        <title>Updated assembly of Pseudogymnoascus destructans, the fungus causing white-nose syndrome of bats.</title>
        <authorList>
            <person name="Palmer J.M."/>
            <person name="Drees K.P."/>
            <person name="Foster J.T."/>
            <person name="Lindner D.L."/>
        </authorList>
    </citation>
    <scope>NUCLEOTIDE SEQUENCE [LARGE SCALE GENOMIC DNA]</scope>
    <source>
        <strain evidence="3">20631-21</strain>
    </source>
</reference>
<feature type="region of interest" description="Disordered" evidence="1">
    <location>
        <begin position="1024"/>
        <end position="1045"/>
    </location>
</feature>
<dbReference type="AlphaFoldDB" id="A0A177AAZ3"/>
<name>A0A177AAZ3_9PEZI</name>
<dbReference type="OrthoDB" id="5215300at2759"/>
<dbReference type="Proteomes" id="UP000077154">
    <property type="component" value="Unassembled WGS sequence"/>
</dbReference>
<evidence type="ECO:0000313" key="3">
    <source>
        <dbReference type="EMBL" id="OAF59319.1"/>
    </source>
</evidence>
<dbReference type="RefSeq" id="XP_024324603.1">
    <property type="nucleotide sequence ID" value="XM_024468010.1"/>
</dbReference>
<feature type="compositionally biased region" description="Low complexity" evidence="1">
    <location>
        <begin position="996"/>
        <end position="1007"/>
    </location>
</feature>
<dbReference type="eggNOG" id="KOG4775">
    <property type="taxonomic scope" value="Eukaryota"/>
</dbReference>
<feature type="domain" description="Sfi1 spindle body" evidence="2">
    <location>
        <begin position="364"/>
        <end position="924"/>
    </location>
</feature>
<evidence type="ECO:0000259" key="2">
    <source>
        <dbReference type="Pfam" id="PF08457"/>
    </source>
</evidence>